<sequence length="1777" mass="198475">MLTWYRSLVSHKVDVVGDFAGKELFVIHGDSILLHCLGSAKVDYDHGFQLLHAIYAVEAFLDNLERRGCRFNIVWFDNEEDLCVPPSAKNPEPYLLTRAIIIKHFARHNELSESGKLSFQFSEVDTAEYGQYLKDNAVHFFLCLDGYTSFGDEKDPRGMRYLELAYSHGLRGYNVAFLDTLELVYVSVVTPSIVTCDEIKGQKEPRPERSSFKRISDLEQGEELLEDGLSPWGNKALLTSRDVVSLTTLCNILMNDSSAASRRVIAAYLVHIAIIRVSDLSQRSLDVASLGPEDETLLEEFIISFSRISIGVLEGNDKLLSDLEWDVSDLIDGRILRCVLPQLEKLQIPGSLMTGIHRFANGLQILTGVDVSEYLPAASAERIVVGARDVAPQGNNQTSVLPFTNPVIESYLEDVSVDTVDAPGLGTTDKVFQDITHWLNAKNPVDVKYQAPKPRGFFARKRNQKYMADTIAYSASLTNSSGKVITPETIVVTRSEPEQKSQKQKVIQQAKPSTSGKPGSIRNAQKAKGGRESAKEESSKIEQAKRDSRAKGAVLAWQSRCSEFEGEHNLVKRFMKVTRYISNLAAIDSATVGAEASLYAINALAKILLKEQTGKGNMSQSEFDIFALIWKMVLEMRSASVSRVAAKEYTITANAVGLPITFTPDSLQERALPFFSVLSDRLPEIKLSMEPLEFQLKYCGPYLDRGFNPMADPRVRFTPDAWQRKVLDCIDADKSLLVVAPTSSGKTFISFYAMKKILQSNDDDVLVYVAPTKALVNQIAAEIQAEFSKTYKQPAKSVWAIHTRDYRVNNSTGCQILVTVPHILEIMLLAPSNSKAPNSWARRVKKIIFDEVHCIGQAEDGVIWEHLLLLAPCPIIALSATVGNPTEFKNWLEEAQKTKGSDLEMVVHTSRYSDLRKFIYFPPKKYTFEGLKSSGRLPIPGLDRTANERGSRFRFIHPIASLTNRSRATLDDIGLEPRDCFELWQCMMKHQTESYPVGDALHPREFVDRIARKADVVAWGAALKDVLLTWMRDLDSPFSNVQQALRESIAEPESLAAGTAGESTGSGTTFEVDDDDLSSSALPLLNDLNRQGALPALLFSYDRECCENTAFDILERLETAENAWKESSPEWAAKMAEYESWKKNAARRGKAFRQQAKAEAGSKMDLVREAASREVAPMASFDPEAPVPQFSFADHSKLLSSELDKHVQTLKWLNLNPKLVAGLRRGIGVHHAGMNRAYRQVVEMLFRKGFLSVVLATGTLALGINMPCKTVVFFGDTVFLTALNYQQAAGRSGRRGFDPLGNVVFTGMKRDRAFEIMASRLPDLQGHFPLTTTLILRLLGLLHHTDNSEYAVKAIQSMLSQSRLYLGGPSDQIAIKHHVRFSIEYLRRQNLINQGGAPLNFAGLVGNLYFTDNSVFAFHALLKEGYFYQLCRDFRQKPDEVLQELVLTLSHLFCRIPVRNYRDENFIENIVQRSTSTVLLPELPGAADQILRKHNAETLDIFAYYVSTFVHQHLCDTQDDTLPFTKQKVRPQQKAEYDAGSILGSLPSTKLRSPFVALSGFTDSFDSIHDLCATTRSGVFLEESVIPYIPIYPQDTAGVPWNSYILDFFKHGNLQALVNDNQIKASDVWFHLKDFSLVLATVVTSLTNFFSQEAMADDSMVDIQDVGDVMDEEEDDVEALGPVAARPVVQAAATERVVPVAKKTPRKAVVADSWEDEDESSESGESAMSNESESKEANVFSTDSRTGKIEDNELMLVLTAFKKLQEEFDEKFRKVWA</sequence>
<protein>
    <submittedName>
        <fullName evidence="8">Related to antiviral protein and putative helicase</fullName>
    </submittedName>
</protein>
<organism evidence="8 9">
    <name type="scientific">Cephalotrichum gorgonifer</name>
    <dbReference type="NCBI Taxonomy" id="2041049"/>
    <lineage>
        <taxon>Eukaryota</taxon>
        <taxon>Fungi</taxon>
        <taxon>Dikarya</taxon>
        <taxon>Ascomycota</taxon>
        <taxon>Pezizomycotina</taxon>
        <taxon>Sordariomycetes</taxon>
        <taxon>Hypocreomycetidae</taxon>
        <taxon>Microascales</taxon>
        <taxon>Microascaceae</taxon>
        <taxon>Cephalotrichum</taxon>
    </lineage>
</organism>
<feature type="region of interest" description="Disordered" evidence="5">
    <location>
        <begin position="493"/>
        <end position="546"/>
    </location>
</feature>
<dbReference type="SMART" id="SM00487">
    <property type="entry name" value="DEXDc"/>
    <property type="match status" value="1"/>
</dbReference>
<keyword evidence="3 8" id="KW-0347">Helicase</keyword>
<dbReference type="PROSITE" id="PS51194">
    <property type="entry name" value="HELICASE_CTER"/>
    <property type="match status" value="1"/>
</dbReference>
<reference evidence="8" key="1">
    <citation type="submission" date="2018-03" db="EMBL/GenBank/DDBJ databases">
        <authorList>
            <person name="Guldener U."/>
        </authorList>
    </citation>
    <scope>NUCLEOTIDE SEQUENCE</scope>
</reference>
<evidence type="ECO:0000313" key="9">
    <source>
        <dbReference type="Proteomes" id="UP001187682"/>
    </source>
</evidence>
<gene>
    <name evidence="8" type="ORF">DNG_04820</name>
</gene>
<comment type="caution">
    <text evidence="8">The sequence shown here is derived from an EMBL/GenBank/DDBJ whole genome shotgun (WGS) entry which is preliminary data.</text>
</comment>
<evidence type="ECO:0000256" key="4">
    <source>
        <dbReference type="ARBA" id="ARBA00022840"/>
    </source>
</evidence>
<dbReference type="SUPFAM" id="SSF52540">
    <property type="entry name" value="P-loop containing nucleoside triphosphate hydrolases"/>
    <property type="match status" value="1"/>
</dbReference>
<dbReference type="GO" id="GO:0016787">
    <property type="term" value="F:hydrolase activity"/>
    <property type="evidence" value="ECO:0007669"/>
    <property type="project" value="UniProtKB-KW"/>
</dbReference>
<dbReference type="Gene3D" id="3.40.50.300">
    <property type="entry name" value="P-loop containing nucleotide triphosphate hydrolases"/>
    <property type="match status" value="2"/>
</dbReference>
<dbReference type="SMART" id="SM00490">
    <property type="entry name" value="HELICc"/>
    <property type="match status" value="1"/>
</dbReference>
<feature type="domain" description="Helicase ATP-binding" evidence="6">
    <location>
        <begin position="727"/>
        <end position="900"/>
    </location>
</feature>
<dbReference type="InterPro" id="IPR001650">
    <property type="entry name" value="Helicase_C-like"/>
</dbReference>
<dbReference type="InterPro" id="IPR014001">
    <property type="entry name" value="Helicase_ATP-bd"/>
</dbReference>
<keyword evidence="2" id="KW-0378">Hydrolase</keyword>
<evidence type="ECO:0000259" key="7">
    <source>
        <dbReference type="PROSITE" id="PS51194"/>
    </source>
</evidence>
<feature type="domain" description="Helicase C-terminal" evidence="7">
    <location>
        <begin position="1186"/>
        <end position="1335"/>
    </location>
</feature>
<feature type="compositionally biased region" description="Basic and acidic residues" evidence="5">
    <location>
        <begin position="529"/>
        <end position="546"/>
    </location>
</feature>
<evidence type="ECO:0000259" key="6">
    <source>
        <dbReference type="PROSITE" id="PS51192"/>
    </source>
</evidence>
<dbReference type="GO" id="GO:0004386">
    <property type="term" value="F:helicase activity"/>
    <property type="evidence" value="ECO:0007669"/>
    <property type="project" value="UniProtKB-KW"/>
</dbReference>
<dbReference type="InterPro" id="IPR027417">
    <property type="entry name" value="P-loop_NTPase"/>
</dbReference>
<evidence type="ECO:0000256" key="1">
    <source>
        <dbReference type="ARBA" id="ARBA00022741"/>
    </source>
</evidence>
<dbReference type="GO" id="GO:0003676">
    <property type="term" value="F:nucleic acid binding"/>
    <property type="evidence" value="ECO:0007669"/>
    <property type="project" value="InterPro"/>
</dbReference>
<feature type="compositionally biased region" description="Acidic residues" evidence="5">
    <location>
        <begin position="1713"/>
        <end position="1722"/>
    </location>
</feature>
<feature type="region of interest" description="Disordered" evidence="5">
    <location>
        <begin position="1708"/>
        <end position="1745"/>
    </location>
</feature>
<evidence type="ECO:0000256" key="2">
    <source>
        <dbReference type="ARBA" id="ARBA00022801"/>
    </source>
</evidence>
<dbReference type="Pfam" id="PF00270">
    <property type="entry name" value="DEAD"/>
    <property type="match status" value="1"/>
</dbReference>
<dbReference type="EMBL" id="ONZQ02000006">
    <property type="protein sequence ID" value="SPO02147.1"/>
    <property type="molecule type" value="Genomic_DNA"/>
</dbReference>
<dbReference type="Pfam" id="PF26076">
    <property type="entry name" value="WHD_DDX60"/>
    <property type="match status" value="1"/>
</dbReference>
<keyword evidence="9" id="KW-1185">Reference proteome</keyword>
<accession>A0AAE8SVP4</accession>
<keyword evidence="1" id="KW-0547">Nucleotide-binding</keyword>
<dbReference type="GO" id="GO:0005524">
    <property type="term" value="F:ATP binding"/>
    <property type="evidence" value="ECO:0007669"/>
    <property type="project" value="UniProtKB-KW"/>
</dbReference>
<dbReference type="InterPro" id="IPR055124">
    <property type="entry name" value="PIN-like_DDX60"/>
</dbReference>
<dbReference type="PANTHER" id="PTHR44533:SF4">
    <property type="entry name" value="DEAD_H RNA HELICASE, PUTATIVE-RELATED"/>
    <property type="match status" value="1"/>
</dbReference>
<dbReference type="FunFam" id="3.40.50.300:FF:001039">
    <property type="entry name" value="ATP-dependent RNA helicase DDX60"/>
    <property type="match status" value="1"/>
</dbReference>
<dbReference type="PROSITE" id="PS51192">
    <property type="entry name" value="HELICASE_ATP_BIND_1"/>
    <property type="match status" value="1"/>
</dbReference>
<dbReference type="InterPro" id="IPR052431">
    <property type="entry name" value="SKI2_subfamily_helicases"/>
</dbReference>
<evidence type="ECO:0000256" key="3">
    <source>
        <dbReference type="ARBA" id="ARBA00022806"/>
    </source>
</evidence>
<evidence type="ECO:0000256" key="5">
    <source>
        <dbReference type="SAM" id="MobiDB-lite"/>
    </source>
</evidence>
<evidence type="ECO:0000313" key="8">
    <source>
        <dbReference type="EMBL" id="SPO02147.1"/>
    </source>
</evidence>
<dbReference type="Pfam" id="PF23002">
    <property type="entry name" value="PIN-like_DDX60"/>
    <property type="match status" value="1"/>
</dbReference>
<dbReference type="GO" id="GO:0005737">
    <property type="term" value="C:cytoplasm"/>
    <property type="evidence" value="ECO:0007669"/>
    <property type="project" value="TreeGrafter"/>
</dbReference>
<keyword evidence="4" id="KW-0067">ATP-binding</keyword>
<dbReference type="Proteomes" id="UP001187682">
    <property type="component" value="Unassembled WGS sequence"/>
</dbReference>
<dbReference type="Pfam" id="PF00271">
    <property type="entry name" value="Helicase_C"/>
    <property type="match status" value="1"/>
</dbReference>
<feature type="compositionally biased region" description="Polar residues" evidence="5">
    <location>
        <begin position="504"/>
        <end position="517"/>
    </location>
</feature>
<name>A0AAE8SVP4_9PEZI</name>
<proteinExistence type="predicted"/>
<dbReference type="InterPro" id="IPR011545">
    <property type="entry name" value="DEAD/DEAH_box_helicase_dom"/>
</dbReference>
<dbReference type="InterPro" id="IPR059032">
    <property type="entry name" value="WHD_DDX60"/>
</dbReference>
<dbReference type="PANTHER" id="PTHR44533">
    <property type="entry name" value="DEAD/H RNA HELICASE, PUTATIVE-RELATED"/>
    <property type="match status" value="1"/>
</dbReference>